<evidence type="ECO:0000259" key="8">
    <source>
        <dbReference type="Pfam" id="PF04452"/>
    </source>
</evidence>
<comment type="subcellular location">
    <subcellularLocation>
        <location evidence="1 7">Cytoplasm</location>
    </subcellularLocation>
</comment>
<dbReference type="InterPro" id="IPR006700">
    <property type="entry name" value="RsmE"/>
</dbReference>
<evidence type="ECO:0000313" key="11">
    <source>
        <dbReference type="Proteomes" id="UP000722336"/>
    </source>
</evidence>
<accession>A0ABS6SGW0</accession>
<keyword evidence="11" id="KW-1185">Reference proteome</keyword>
<organism evidence="10 11">
    <name type="scientific">Pacificimonas pallii</name>
    <dbReference type="NCBI Taxonomy" id="2827236"/>
    <lineage>
        <taxon>Bacteria</taxon>
        <taxon>Pseudomonadati</taxon>
        <taxon>Pseudomonadota</taxon>
        <taxon>Alphaproteobacteria</taxon>
        <taxon>Sphingomonadales</taxon>
        <taxon>Sphingosinicellaceae</taxon>
        <taxon>Pacificimonas</taxon>
    </lineage>
</organism>
<evidence type="ECO:0000259" key="9">
    <source>
        <dbReference type="Pfam" id="PF20260"/>
    </source>
</evidence>
<proteinExistence type="inferred from homology"/>
<keyword evidence="4 7" id="KW-0489">Methyltransferase</keyword>
<dbReference type="Proteomes" id="UP000722336">
    <property type="component" value="Unassembled WGS sequence"/>
</dbReference>
<comment type="catalytic activity">
    <reaction evidence="7">
        <text>uridine(1498) in 16S rRNA + S-adenosyl-L-methionine = N(3)-methyluridine(1498) in 16S rRNA + S-adenosyl-L-homocysteine + H(+)</text>
        <dbReference type="Rhea" id="RHEA:42920"/>
        <dbReference type="Rhea" id="RHEA-COMP:10283"/>
        <dbReference type="Rhea" id="RHEA-COMP:10284"/>
        <dbReference type="ChEBI" id="CHEBI:15378"/>
        <dbReference type="ChEBI" id="CHEBI:57856"/>
        <dbReference type="ChEBI" id="CHEBI:59789"/>
        <dbReference type="ChEBI" id="CHEBI:65315"/>
        <dbReference type="ChEBI" id="CHEBI:74502"/>
        <dbReference type="EC" id="2.1.1.193"/>
    </reaction>
</comment>
<evidence type="ECO:0000256" key="1">
    <source>
        <dbReference type="ARBA" id="ARBA00004496"/>
    </source>
</evidence>
<dbReference type="CDD" id="cd18084">
    <property type="entry name" value="RsmE-like"/>
    <property type="match status" value="1"/>
</dbReference>
<keyword evidence="6 7" id="KW-0949">S-adenosyl-L-methionine</keyword>
<dbReference type="GO" id="GO:0008168">
    <property type="term" value="F:methyltransferase activity"/>
    <property type="evidence" value="ECO:0007669"/>
    <property type="project" value="UniProtKB-KW"/>
</dbReference>
<dbReference type="NCBIfam" id="NF008696">
    <property type="entry name" value="PRK11713.3-5"/>
    <property type="match status" value="1"/>
</dbReference>
<evidence type="ECO:0000313" key="10">
    <source>
        <dbReference type="EMBL" id="MBV7257639.1"/>
    </source>
</evidence>
<feature type="domain" description="Ribosomal RNA small subunit methyltransferase E methyltransferase" evidence="8">
    <location>
        <begin position="81"/>
        <end position="242"/>
    </location>
</feature>
<gene>
    <name evidence="10" type="ORF">KCG44_12675</name>
</gene>
<dbReference type="PANTHER" id="PTHR30027:SF3">
    <property type="entry name" value="16S RRNA (URACIL(1498)-N(3))-METHYLTRANSFERASE"/>
    <property type="match status" value="1"/>
</dbReference>
<keyword evidence="5 7" id="KW-0808">Transferase</keyword>
<keyword evidence="2 7" id="KW-0963">Cytoplasm</keyword>
<sequence>MAGRHISRLYCADALGAGQAVALGADAARHLASVLRLAVGDEVRLFDDVTGEWTAHIDAVSKRDVIVRVERQVSQRETVPDVWLCAAPIKRARYEWIAEKACELGAARLVPLLTARTGGVEAQQAKPERLKAHMIEAAAQCGRTALPELGDAVRLTQFLRDWPAERALIFCDEESAGKNGADAIETLKACPAPAAILIGPEGGFSDDERAAISAVAQARRISLGPRILRADTAAVAALALWQAAHEQR</sequence>
<evidence type="ECO:0000256" key="7">
    <source>
        <dbReference type="PIRNR" id="PIRNR015601"/>
    </source>
</evidence>
<reference evidence="10 11" key="1">
    <citation type="submission" date="2021-04" db="EMBL/GenBank/DDBJ databases">
        <authorList>
            <person name="Pira H."/>
            <person name="Risdian C."/>
            <person name="Wink J."/>
        </authorList>
    </citation>
    <scope>NUCLEOTIDE SEQUENCE [LARGE SCALE GENOMIC DNA]</scope>
    <source>
        <strain evidence="10 11">WHA3</strain>
    </source>
</reference>
<dbReference type="PIRSF" id="PIRSF015601">
    <property type="entry name" value="MTase_slr0722"/>
    <property type="match status" value="1"/>
</dbReference>
<dbReference type="EMBL" id="JAGSPA010000004">
    <property type="protein sequence ID" value="MBV7257639.1"/>
    <property type="molecule type" value="Genomic_DNA"/>
</dbReference>
<feature type="domain" description="Ribosomal RNA small subunit methyltransferase E PUA-like" evidence="9">
    <location>
        <begin position="25"/>
        <end position="70"/>
    </location>
</feature>
<dbReference type="Pfam" id="PF20260">
    <property type="entry name" value="PUA_4"/>
    <property type="match status" value="1"/>
</dbReference>
<evidence type="ECO:0000256" key="3">
    <source>
        <dbReference type="ARBA" id="ARBA00022552"/>
    </source>
</evidence>
<comment type="function">
    <text evidence="7">Specifically methylates the N3 position of the uracil ring of uridine 1498 (m3U1498) in 16S rRNA. Acts on the fully assembled 30S ribosomal subunit.</text>
</comment>
<evidence type="ECO:0000256" key="4">
    <source>
        <dbReference type="ARBA" id="ARBA00022603"/>
    </source>
</evidence>
<dbReference type="InterPro" id="IPR046887">
    <property type="entry name" value="RsmE_PUA-like"/>
</dbReference>
<dbReference type="InterPro" id="IPR046886">
    <property type="entry name" value="RsmE_MTase_dom"/>
</dbReference>
<comment type="similarity">
    <text evidence="7">Belongs to the RNA methyltransferase RsmE family.</text>
</comment>
<dbReference type="EC" id="2.1.1.193" evidence="7"/>
<comment type="caution">
    <text evidence="10">The sequence shown here is derived from an EMBL/GenBank/DDBJ whole genome shotgun (WGS) entry which is preliminary data.</text>
</comment>
<dbReference type="Pfam" id="PF04452">
    <property type="entry name" value="Methyltrans_RNA"/>
    <property type="match status" value="1"/>
</dbReference>
<dbReference type="GO" id="GO:0032259">
    <property type="term" value="P:methylation"/>
    <property type="evidence" value="ECO:0007669"/>
    <property type="project" value="UniProtKB-KW"/>
</dbReference>
<evidence type="ECO:0000256" key="6">
    <source>
        <dbReference type="ARBA" id="ARBA00022691"/>
    </source>
</evidence>
<name>A0ABS6SGW0_9SPHN</name>
<dbReference type="PANTHER" id="PTHR30027">
    <property type="entry name" value="RIBOSOMAL RNA SMALL SUBUNIT METHYLTRANSFERASE E"/>
    <property type="match status" value="1"/>
</dbReference>
<protein>
    <recommendedName>
        <fullName evidence="7">Ribosomal RNA small subunit methyltransferase E</fullName>
        <ecNumber evidence="7">2.1.1.193</ecNumber>
    </recommendedName>
</protein>
<dbReference type="NCBIfam" id="TIGR00046">
    <property type="entry name" value="RsmE family RNA methyltransferase"/>
    <property type="match status" value="1"/>
</dbReference>
<evidence type="ECO:0000256" key="5">
    <source>
        <dbReference type="ARBA" id="ARBA00022679"/>
    </source>
</evidence>
<keyword evidence="3 7" id="KW-0698">rRNA processing</keyword>
<evidence type="ECO:0000256" key="2">
    <source>
        <dbReference type="ARBA" id="ARBA00022490"/>
    </source>
</evidence>
<dbReference type="RefSeq" id="WP_218446478.1">
    <property type="nucleotide sequence ID" value="NZ_JAGSPA010000004.1"/>
</dbReference>